<evidence type="ECO:0000256" key="2">
    <source>
        <dbReference type="ARBA" id="ARBA00022801"/>
    </source>
</evidence>
<proteinExistence type="predicted"/>
<comment type="cofactor">
    <cofactor evidence="1">
        <name>Mg(2+)</name>
        <dbReference type="ChEBI" id="CHEBI:18420"/>
    </cofactor>
</comment>
<organism evidence="4 5">
    <name type="scientific">Allohahella marinimesophila</name>
    <dbReference type="NCBI Taxonomy" id="1054972"/>
    <lineage>
        <taxon>Bacteria</taxon>
        <taxon>Pseudomonadati</taxon>
        <taxon>Pseudomonadota</taxon>
        <taxon>Gammaproteobacteria</taxon>
        <taxon>Oceanospirillales</taxon>
        <taxon>Hahellaceae</taxon>
        <taxon>Allohahella</taxon>
    </lineage>
</organism>
<dbReference type="PANTHER" id="PTHR46470">
    <property type="entry name" value="N-ACYLNEURAMINATE-9-PHOSPHATASE"/>
    <property type="match status" value="1"/>
</dbReference>
<dbReference type="InterPro" id="IPR051400">
    <property type="entry name" value="HAD-like_hydrolase"/>
</dbReference>
<keyword evidence="3" id="KW-0460">Magnesium</keyword>
<dbReference type="SUPFAM" id="SSF56784">
    <property type="entry name" value="HAD-like"/>
    <property type="match status" value="1"/>
</dbReference>
<evidence type="ECO:0000313" key="5">
    <source>
        <dbReference type="Proteomes" id="UP001501337"/>
    </source>
</evidence>
<reference evidence="5" key="1">
    <citation type="journal article" date="2019" name="Int. J. Syst. Evol. Microbiol.">
        <title>The Global Catalogue of Microorganisms (GCM) 10K type strain sequencing project: providing services to taxonomists for standard genome sequencing and annotation.</title>
        <authorList>
            <consortium name="The Broad Institute Genomics Platform"/>
            <consortium name="The Broad Institute Genome Sequencing Center for Infectious Disease"/>
            <person name="Wu L."/>
            <person name="Ma J."/>
        </authorList>
    </citation>
    <scope>NUCLEOTIDE SEQUENCE [LARGE SCALE GENOMIC DNA]</scope>
    <source>
        <strain evidence="5">JCM 17555</strain>
    </source>
</reference>
<keyword evidence="5" id="KW-1185">Reference proteome</keyword>
<dbReference type="RefSeq" id="WP_344804962.1">
    <property type="nucleotide sequence ID" value="NZ_BAABBO010000007.1"/>
</dbReference>
<dbReference type="InterPro" id="IPR036412">
    <property type="entry name" value="HAD-like_sf"/>
</dbReference>
<accession>A0ABP7P1X1</accession>
<evidence type="ECO:0000313" key="4">
    <source>
        <dbReference type="EMBL" id="GAA3957754.1"/>
    </source>
</evidence>
<dbReference type="NCBIfam" id="TIGR01549">
    <property type="entry name" value="HAD-SF-IA-v1"/>
    <property type="match status" value="1"/>
</dbReference>
<dbReference type="InterPro" id="IPR023214">
    <property type="entry name" value="HAD_sf"/>
</dbReference>
<dbReference type="SFLD" id="SFLDG01129">
    <property type="entry name" value="C1.5:_HAD__Beta-PGM__Phosphata"/>
    <property type="match status" value="1"/>
</dbReference>
<keyword evidence="2 4" id="KW-0378">Hydrolase</keyword>
<dbReference type="SFLD" id="SFLDS00003">
    <property type="entry name" value="Haloacid_Dehalogenase"/>
    <property type="match status" value="1"/>
</dbReference>
<protein>
    <submittedName>
        <fullName evidence="4">HAD family hydrolase</fullName>
    </submittedName>
</protein>
<gene>
    <name evidence="4" type="ORF">GCM10022278_15330</name>
</gene>
<dbReference type="Gene3D" id="1.10.150.520">
    <property type="match status" value="1"/>
</dbReference>
<dbReference type="Gene3D" id="3.40.50.1000">
    <property type="entry name" value="HAD superfamily/HAD-like"/>
    <property type="match status" value="1"/>
</dbReference>
<comment type="caution">
    <text evidence="4">The sequence shown here is derived from an EMBL/GenBank/DDBJ whole genome shotgun (WGS) entry which is preliminary data.</text>
</comment>
<dbReference type="Pfam" id="PF00702">
    <property type="entry name" value="Hydrolase"/>
    <property type="match status" value="1"/>
</dbReference>
<dbReference type="EMBL" id="BAABBO010000007">
    <property type="protein sequence ID" value="GAA3957754.1"/>
    <property type="molecule type" value="Genomic_DNA"/>
</dbReference>
<dbReference type="GO" id="GO:0016787">
    <property type="term" value="F:hydrolase activity"/>
    <property type="evidence" value="ECO:0007669"/>
    <property type="project" value="UniProtKB-KW"/>
</dbReference>
<name>A0ABP7P1X1_9GAMM</name>
<dbReference type="InterPro" id="IPR006439">
    <property type="entry name" value="HAD-SF_hydro_IA"/>
</dbReference>
<evidence type="ECO:0000256" key="1">
    <source>
        <dbReference type="ARBA" id="ARBA00001946"/>
    </source>
</evidence>
<evidence type="ECO:0000256" key="3">
    <source>
        <dbReference type="ARBA" id="ARBA00022842"/>
    </source>
</evidence>
<dbReference type="Proteomes" id="UP001501337">
    <property type="component" value="Unassembled WGS sequence"/>
</dbReference>
<sequence>MPIKGILLDLDDTLYEYEPTHRQALDVVFDDIEKDINESRSSINAAFDLAKGRVKSILPAVASGHSRILYFQLMFEKMGFDAIPRALNANDKYWSAFLENIRLTEDAERFFKRIQGIPICLLTDLTAEIQYRKILRLRLEPNISFIVSSEETGVEKPHPFMFQTGLVKLGLARDEVIMIGDSLKKDILGASFLGIRSYWLNRGASVALKLPAYSQEIRSLDEVVL</sequence>